<sequence length="149" mass="17594">MENRSNRIYFKADGSFLPVITWVSVLVVLIIIDYDDLKILMITSIFWTVFGYAFLVLKFPRILLTNENLTIIYHPYIFPRKFIYDLNNIKSIEMYYNHRKLRYHTTEIYINVDNIETAHTLGLANESALELVDKLKNIGINVRILDVCK</sequence>
<keyword evidence="1" id="KW-0472">Membrane</keyword>
<feature type="transmembrane region" description="Helical" evidence="1">
    <location>
        <begin position="12"/>
        <end position="32"/>
    </location>
</feature>
<dbReference type="Proteomes" id="UP000808349">
    <property type="component" value="Unassembled WGS sequence"/>
</dbReference>
<organism evidence="2 3">
    <name type="scientific">Candidatus Defluviibacterium haderslevense</name>
    <dbReference type="NCBI Taxonomy" id="2981993"/>
    <lineage>
        <taxon>Bacteria</taxon>
        <taxon>Pseudomonadati</taxon>
        <taxon>Bacteroidota</taxon>
        <taxon>Saprospiria</taxon>
        <taxon>Saprospirales</taxon>
        <taxon>Saprospiraceae</taxon>
        <taxon>Candidatus Defluviibacterium</taxon>
    </lineage>
</organism>
<keyword evidence="1" id="KW-0812">Transmembrane</keyword>
<dbReference type="EMBL" id="JADKFW010000013">
    <property type="protein sequence ID" value="MBK9718811.1"/>
    <property type="molecule type" value="Genomic_DNA"/>
</dbReference>
<feature type="transmembrane region" description="Helical" evidence="1">
    <location>
        <begin position="38"/>
        <end position="57"/>
    </location>
</feature>
<evidence type="ECO:0000313" key="2">
    <source>
        <dbReference type="EMBL" id="MBK9718811.1"/>
    </source>
</evidence>
<comment type="caution">
    <text evidence="2">The sequence shown here is derived from an EMBL/GenBank/DDBJ whole genome shotgun (WGS) entry which is preliminary data.</text>
</comment>
<name>A0A9D7XFL8_9BACT</name>
<evidence type="ECO:0000256" key="1">
    <source>
        <dbReference type="SAM" id="Phobius"/>
    </source>
</evidence>
<proteinExistence type="predicted"/>
<dbReference type="AlphaFoldDB" id="A0A9D7XFL8"/>
<evidence type="ECO:0000313" key="3">
    <source>
        <dbReference type="Proteomes" id="UP000808349"/>
    </source>
</evidence>
<accession>A0A9D7XFL8</accession>
<protein>
    <submittedName>
        <fullName evidence="2">Uncharacterized protein</fullName>
    </submittedName>
</protein>
<gene>
    <name evidence="2" type="ORF">IPO85_15095</name>
</gene>
<keyword evidence="1" id="KW-1133">Transmembrane helix</keyword>
<reference evidence="2 3" key="1">
    <citation type="submission" date="2020-10" db="EMBL/GenBank/DDBJ databases">
        <title>Connecting structure to function with the recovery of over 1000 high-quality activated sludge metagenome-assembled genomes encoding full-length rRNA genes using long-read sequencing.</title>
        <authorList>
            <person name="Singleton C.M."/>
            <person name="Petriglieri F."/>
            <person name="Kristensen J.M."/>
            <person name="Kirkegaard R.H."/>
            <person name="Michaelsen T.Y."/>
            <person name="Andersen M.H."/>
            <person name="Karst S.M."/>
            <person name="Dueholm M.S."/>
            <person name="Nielsen P.H."/>
            <person name="Albertsen M."/>
        </authorList>
    </citation>
    <scope>NUCLEOTIDE SEQUENCE [LARGE SCALE GENOMIC DNA]</scope>
    <source>
        <strain evidence="2">Ribe_18-Q3-R11-54_BAT3C.373</strain>
    </source>
</reference>